<proteinExistence type="inferred from homology"/>
<dbReference type="InterPro" id="IPR001207">
    <property type="entry name" value="Transposase_mutator"/>
</dbReference>
<dbReference type="GO" id="GO:0004803">
    <property type="term" value="F:transposase activity"/>
    <property type="evidence" value="ECO:0007669"/>
    <property type="project" value="UniProtKB-UniRule"/>
</dbReference>
<comment type="caution">
    <text evidence="7">The sequence shown here is derived from an EMBL/GenBank/DDBJ whole genome shotgun (WGS) entry which is preliminary data.</text>
</comment>
<dbReference type="PATRIC" id="fig|742823.3.peg.135"/>
<evidence type="ECO:0000256" key="6">
    <source>
        <dbReference type="RuleBase" id="RU365089"/>
    </source>
</evidence>
<dbReference type="AlphaFoldDB" id="K1JPH1"/>
<comment type="similarity">
    <text evidence="2 6">Belongs to the transposase mutator family.</text>
</comment>
<evidence type="ECO:0000256" key="4">
    <source>
        <dbReference type="ARBA" id="ARBA00023125"/>
    </source>
</evidence>
<reference evidence="7 8" key="1">
    <citation type="submission" date="2012-05" db="EMBL/GenBank/DDBJ databases">
        <title>The Genome Sequence of Sutterella wadsworthensis 2_1_59BFAA.</title>
        <authorList>
            <consortium name="The Broad Institute Genome Sequencing Platform"/>
            <person name="Earl A."/>
            <person name="Ward D."/>
            <person name="Feldgarden M."/>
            <person name="Gevers D."/>
            <person name="Daigneault M."/>
            <person name="Strauss J."/>
            <person name="Allen-Vercoe E."/>
            <person name="Walker B."/>
            <person name="Young S.K."/>
            <person name="Zeng Q."/>
            <person name="Gargeya S."/>
            <person name="Fitzgerald M."/>
            <person name="Haas B."/>
            <person name="Abouelleil A."/>
            <person name="Alvarado L."/>
            <person name="Arachchi H.M."/>
            <person name="Berlin A.M."/>
            <person name="Chapman S.B."/>
            <person name="Goldberg J."/>
            <person name="Griggs A."/>
            <person name="Gujja S."/>
            <person name="Hansen M."/>
            <person name="Howarth C."/>
            <person name="Imamovic A."/>
            <person name="Larimer J."/>
            <person name="McCowen C."/>
            <person name="Montmayeur A."/>
            <person name="Murphy C."/>
            <person name="Neiman D."/>
            <person name="Pearson M."/>
            <person name="Priest M."/>
            <person name="Roberts A."/>
            <person name="Saif S."/>
            <person name="Shea T."/>
            <person name="Sisk P."/>
            <person name="Sykes S."/>
            <person name="Wortman J."/>
            <person name="Nusbaum C."/>
            <person name="Birren B."/>
        </authorList>
    </citation>
    <scope>NUCLEOTIDE SEQUENCE [LARGE SCALE GENOMIC DNA]</scope>
    <source>
        <strain evidence="7 8">2_1_59BFAA</strain>
    </source>
</reference>
<evidence type="ECO:0000256" key="2">
    <source>
        <dbReference type="ARBA" id="ARBA00010961"/>
    </source>
</evidence>
<dbReference type="PANTHER" id="PTHR33217">
    <property type="entry name" value="TRANSPOSASE FOR INSERTION SEQUENCE ELEMENT IS1081"/>
    <property type="match status" value="1"/>
</dbReference>
<evidence type="ECO:0000256" key="5">
    <source>
        <dbReference type="ARBA" id="ARBA00023172"/>
    </source>
</evidence>
<sequence length="132" mass="15345">MCKELKPIYQAVDADAAERALERFRNTTMDKKYPAIIQIWERAWAQVIPFIQFAPEIRTQIYTINSIEGLNRAVRKVIKTRTLFPNEEAAKKLIYLAIMNFTASWKRATPKWSAAMPQFALLFGERFTGVME</sequence>
<dbReference type="Pfam" id="PF00872">
    <property type="entry name" value="Transposase_mut"/>
    <property type="match status" value="1"/>
</dbReference>
<dbReference type="GO" id="GO:0006313">
    <property type="term" value="P:DNA transposition"/>
    <property type="evidence" value="ECO:0007669"/>
    <property type="project" value="UniProtKB-UniRule"/>
</dbReference>
<keyword evidence="5 6" id="KW-0233">DNA recombination</keyword>
<comment type="function">
    <text evidence="1 6">Required for the transposition of the insertion element.</text>
</comment>
<name>K1JPH1_9BURK</name>
<evidence type="ECO:0000313" key="7">
    <source>
        <dbReference type="EMBL" id="EKB32121.1"/>
    </source>
</evidence>
<dbReference type="STRING" id="742823.HMPREF9465_00136"/>
<dbReference type="GO" id="GO:0003677">
    <property type="term" value="F:DNA binding"/>
    <property type="evidence" value="ECO:0007669"/>
    <property type="project" value="UniProtKB-UniRule"/>
</dbReference>
<gene>
    <name evidence="7" type="ORF">HMPREF9465_00136</name>
</gene>
<dbReference type="Proteomes" id="UP000005835">
    <property type="component" value="Unassembled WGS sequence"/>
</dbReference>
<protein>
    <recommendedName>
        <fullName evidence="6">Mutator family transposase</fullName>
    </recommendedName>
</protein>
<evidence type="ECO:0000256" key="1">
    <source>
        <dbReference type="ARBA" id="ARBA00002190"/>
    </source>
</evidence>
<keyword evidence="3 6" id="KW-0815">Transposition</keyword>
<keyword evidence="8" id="KW-1185">Reference proteome</keyword>
<dbReference type="eggNOG" id="COG3328">
    <property type="taxonomic scope" value="Bacteria"/>
</dbReference>
<keyword evidence="4 6" id="KW-0238">DNA-binding</keyword>
<dbReference type="HOGENOM" id="CLU_036805_13_3_4"/>
<evidence type="ECO:0000256" key="3">
    <source>
        <dbReference type="ARBA" id="ARBA00022578"/>
    </source>
</evidence>
<dbReference type="PANTHER" id="PTHR33217:SF8">
    <property type="entry name" value="MUTATOR FAMILY TRANSPOSASE"/>
    <property type="match status" value="1"/>
</dbReference>
<organism evidence="7 8">
    <name type="scientific">Sutterella wadsworthensis 2_1_59BFAA</name>
    <dbReference type="NCBI Taxonomy" id="742823"/>
    <lineage>
        <taxon>Bacteria</taxon>
        <taxon>Pseudomonadati</taxon>
        <taxon>Pseudomonadota</taxon>
        <taxon>Betaproteobacteria</taxon>
        <taxon>Burkholderiales</taxon>
        <taxon>Sutterellaceae</taxon>
        <taxon>Sutterella</taxon>
    </lineage>
</organism>
<evidence type="ECO:0000313" key="8">
    <source>
        <dbReference type="Proteomes" id="UP000005835"/>
    </source>
</evidence>
<dbReference type="EMBL" id="ADMG01000007">
    <property type="protein sequence ID" value="EKB32121.1"/>
    <property type="molecule type" value="Genomic_DNA"/>
</dbReference>
<accession>K1JPH1</accession>
<keyword evidence="6" id="KW-0814">Transposable element</keyword>